<feature type="domain" description="Bacterial Ig" evidence="7">
    <location>
        <begin position="453"/>
        <end position="533"/>
    </location>
</feature>
<feature type="domain" description="Bacterial Ig" evidence="7">
    <location>
        <begin position="536"/>
        <end position="602"/>
    </location>
</feature>
<keyword evidence="9" id="KW-1185">Reference proteome</keyword>
<keyword evidence="2 5" id="KW-0645">Protease</keyword>
<dbReference type="SUPFAM" id="SSF52743">
    <property type="entry name" value="Subtilisin-like"/>
    <property type="match status" value="1"/>
</dbReference>
<evidence type="ECO:0000256" key="4">
    <source>
        <dbReference type="ARBA" id="ARBA00022825"/>
    </source>
</evidence>
<feature type="active site" description="Charge relay system" evidence="5">
    <location>
        <position position="119"/>
    </location>
</feature>
<feature type="active site" description="Charge relay system" evidence="5">
    <location>
        <position position="305"/>
    </location>
</feature>
<reference evidence="8" key="1">
    <citation type="submission" date="2022-07" db="EMBL/GenBank/DDBJ databases">
        <title>Complete genome of CX2.</title>
        <authorList>
            <person name="Cao G."/>
        </authorList>
    </citation>
    <scope>NUCLEOTIDE SEQUENCE</scope>
    <source>
        <strain evidence="8">CX2</strain>
    </source>
</reference>
<evidence type="ECO:0000256" key="1">
    <source>
        <dbReference type="ARBA" id="ARBA00011073"/>
    </source>
</evidence>
<dbReference type="Gene3D" id="2.60.40.10">
    <property type="entry name" value="Immunoglobulins"/>
    <property type="match status" value="2"/>
</dbReference>
<keyword evidence="3 5" id="KW-0378">Hydrolase</keyword>
<dbReference type="PROSITE" id="PS00138">
    <property type="entry name" value="SUBTILASE_SER"/>
    <property type="match status" value="1"/>
</dbReference>
<dbReference type="PRINTS" id="PR00723">
    <property type="entry name" value="SUBTILISIN"/>
</dbReference>
<dbReference type="PANTHER" id="PTHR43806">
    <property type="entry name" value="PEPTIDASE S8"/>
    <property type="match status" value="1"/>
</dbReference>
<dbReference type="PROSITE" id="PS51892">
    <property type="entry name" value="SUBTILASE"/>
    <property type="match status" value="1"/>
</dbReference>
<dbReference type="PANTHER" id="PTHR43806:SF11">
    <property type="entry name" value="CEREVISIN-RELATED"/>
    <property type="match status" value="1"/>
</dbReference>
<dbReference type="RefSeq" id="WP_255177905.1">
    <property type="nucleotide sequence ID" value="NZ_CP101462.1"/>
</dbReference>
<dbReference type="InterPro" id="IPR050131">
    <property type="entry name" value="Peptidase_S8_subtilisin-like"/>
</dbReference>
<dbReference type="InterPro" id="IPR015500">
    <property type="entry name" value="Peptidase_S8_subtilisin-rel"/>
</dbReference>
<organism evidence="8 9">
    <name type="scientific">Exiguobacterium aurantiacum</name>
    <dbReference type="NCBI Taxonomy" id="33987"/>
    <lineage>
        <taxon>Bacteria</taxon>
        <taxon>Bacillati</taxon>
        <taxon>Bacillota</taxon>
        <taxon>Bacilli</taxon>
        <taxon>Bacillales</taxon>
        <taxon>Bacillales Family XII. Incertae Sedis</taxon>
        <taxon>Exiguobacterium</taxon>
    </lineage>
</organism>
<dbReference type="EMBL" id="CP101462">
    <property type="protein sequence ID" value="UTT43526.1"/>
    <property type="molecule type" value="Genomic_DNA"/>
</dbReference>
<dbReference type="Proteomes" id="UP001060325">
    <property type="component" value="Chromosome"/>
</dbReference>
<comment type="similarity">
    <text evidence="1 5">Belongs to the peptidase S8 family.</text>
</comment>
<dbReference type="InterPro" id="IPR000209">
    <property type="entry name" value="Peptidase_S8/S53_dom"/>
</dbReference>
<evidence type="ECO:0000313" key="8">
    <source>
        <dbReference type="EMBL" id="UTT43526.1"/>
    </source>
</evidence>
<gene>
    <name evidence="8" type="ORF">NMQ00_03220</name>
</gene>
<dbReference type="InterPro" id="IPR022398">
    <property type="entry name" value="Peptidase_S8_His-AS"/>
</dbReference>
<proteinExistence type="inferred from homology"/>
<feature type="domain" description="Peptidase S8/S53" evidence="6">
    <location>
        <begin position="110"/>
        <end position="353"/>
    </location>
</feature>
<dbReference type="Pfam" id="PF00082">
    <property type="entry name" value="Peptidase_S8"/>
    <property type="match status" value="1"/>
</dbReference>
<evidence type="ECO:0000256" key="5">
    <source>
        <dbReference type="PROSITE-ProRule" id="PRU01240"/>
    </source>
</evidence>
<evidence type="ECO:0000259" key="6">
    <source>
        <dbReference type="Pfam" id="PF00082"/>
    </source>
</evidence>
<protein>
    <submittedName>
        <fullName evidence="8">S8 family serine peptidase</fullName>
    </submittedName>
</protein>
<evidence type="ECO:0000259" key="7">
    <source>
        <dbReference type="Pfam" id="PF17936"/>
    </source>
</evidence>
<evidence type="ECO:0000256" key="2">
    <source>
        <dbReference type="ARBA" id="ARBA00022670"/>
    </source>
</evidence>
<name>A0ABY5FPM2_9BACL</name>
<feature type="active site" description="Charge relay system" evidence="5">
    <location>
        <position position="152"/>
    </location>
</feature>
<accession>A0ABY5FPM2</accession>
<sequence>MSFGNPVSANESEPMPKRVIVKVKGTETGDLDGEIISSKQVKKQTTLTLEVPKGTSTAAFIKELKQEDHVIHVEEDHLMTLTYTPSDIYFSSQTHHSNIQSESAWERSIGTNVTVAVLDNGIDMNHEDLKDKIVNPYDTVYDSAYTLTPGKHGTHVAGIVGSQMDNYYGGVGVAPDAAIMPIDVFIGESAYTSDVIEGVYRAVDQGADIINMSLGSYNYNYSFQQAINYAYARGVAVIAAAGNDATSEAHYPSSYNHVISVGSTTSYDTLSSFSNYGWNIDVTAPGSQIVSTTPYNSYGSMSGTSMASPVVAGVAALIKATEPGLSVDALTERLTSTADDLGSPGRDYFYGYGRVNAKEALHIRQLDPVRIDEFSDAANVVTGTIPEQNGYGTVVLHDSLGTVIGSADGLYGGDRFKINTPRYKAGTTLSVIYYDSYGNHSEQTWFTVVDKTAPIKPSVNPVSDAVGTVSGKAEAASTVTVKAGTTLLGQSATNKDGTYTVTIGKRKAGTVLRVASTDAAGNVSPIVETTVIDKTAPSIPTVQEVSDQTVKVSGTAEANARIQIKQGAREVGTGTVQADGTFQISIVKQAVGNVLTVTAVDGCVVQNRSAEVCNGNVHNSALLF</sequence>
<keyword evidence="4 5" id="KW-0720">Serine protease</keyword>
<dbReference type="InterPro" id="IPR036852">
    <property type="entry name" value="Peptidase_S8/S53_dom_sf"/>
</dbReference>
<dbReference type="Gene3D" id="3.40.50.200">
    <property type="entry name" value="Peptidase S8/S53 domain"/>
    <property type="match status" value="1"/>
</dbReference>
<dbReference type="PROSITE" id="PS00137">
    <property type="entry name" value="SUBTILASE_HIS"/>
    <property type="match status" value="1"/>
</dbReference>
<dbReference type="InterPro" id="IPR023828">
    <property type="entry name" value="Peptidase_S8_Ser-AS"/>
</dbReference>
<evidence type="ECO:0000256" key="3">
    <source>
        <dbReference type="ARBA" id="ARBA00022801"/>
    </source>
</evidence>
<dbReference type="InterPro" id="IPR041498">
    <property type="entry name" value="Big_6"/>
</dbReference>
<evidence type="ECO:0000313" key="9">
    <source>
        <dbReference type="Proteomes" id="UP001060325"/>
    </source>
</evidence>
<dbReference type="InterPro" id="IPR013783">
    <property type="entry name" value="Ig-like_fold"/>
</dbReference>
<dbReference type="Pfam" id="PF17936">
    <property type="entry name" value="Big_6"/>
    <property type="match status" value="2"/>
</dbReference>